<dbReference type="Proteomes" id="UP001251857">
    <property type="component" value="Unassembled WGS sequence"/>
</dbReference>
<organism evidence="1 2">
    <name type="scientific">Spectribacter hydrogenoxidans</name>
    <dbReference type="NCBI Taxonomy" id="3075608"/>
    <lineage>
        <taxon>Bacteria</taxon>
        <taxon>Pseudomonadati</taxon>
        <taxon>Pseudomonadota</taxon>
        <taxon>Gammaproteobacteria</taxon>
        <taxon>Salinisphaerales</taxon>
        <taxon>Salinisphaeraceae</taxon>
        <taxon>Spectribacter</taxon>
    </lineage>
</organism>
<dbReference type="Pfam" id="PF07044">
    <property type="entry name" value="DUF1329"/>
    <property type="match status" value="1"/>
</dbReference>
<sequence>MRIKKYDVDYSRRQMMQNMALGAGAGVLMPLDKLWAKDSGLQDISKAYPDEAFSIEEQTKGKISVGDYVTADNVEHVEHLLDPCQIFQIKNDGRRFRVGPPETDMTRMFTYQNLQKTLENEQTGYKAKFDSNGNVVGPDGKPWRGGFPFPNPQDALQTQANAALSWGRADANLYAVRQHDYGGDGQEEYAYDFAWVELQMQARIDGQVFRGKSDEIRRQTAYFESSDDVKGTSFLSVWKYDQREVPDLYGYLPQFRRVRQYPANQRFEPLVPGATWFLTDPWAAGDPMLTWGEYEIVERKPMLMSTSGNISIKNENWEMPRIPGNEKYMDVELSLAPEAYVVKSKPTGYPRAPVSYRLAYFDARNSTYTGCLRFDRQEKPWVSFESAFGYYDTDNLRVMGHDGKHPAWSWTWVMSYNMQNKRMTLIDHAKEASGIKSLFEIDQDWMYDTYLTPSAQQALGRV</sequence>
<evidence type="ECO:0000313" key="2">
    <source>
        <dbReference type="Proteomes" id="UP001251857"/>
    </source>
</evidence>
<protein>
    <submittedName>
        <fullName evidence="1">DUF1329 domain-containing protein</fullName>
    </submittedName>
</protein>
<proteinExistence type="predicted"/>
<name>A0ABU3C458_9GAMM</name>
<accession>A0ABU3C458</accession>
<dbReference type="InterPro" id="IPR010752">
    <property type="entry name" value="DUF1329"/>
</dbReference>
<comment type="caution">
    <text evidence="1">The sequence shown here is derived from an EMBL/GenBank/DDBJ whole genome shotgun (WGS) entry which is preliminary data.</text>
</comment>
<reference evidence="1 2" key="1">
    <citation type="submission" date="2023-09" db="EMBL/GenBank/DDBJ databases">
        <authorList>
            <person name="Rey-Velasco X."/>
        </authorList>
    </citation>
    <scope>NUCLEOTIDE SEQUENCE [LARGE SCALE GENOMIC DNA]</scope>
    <source>
        <strain evidence="1 2">W335</strain>
    </source>
</reference>
<evidence type="ECO:0000313" key="1">
    <source>
        <dbReference type="EMBL" id="MDT0636339.1"/>
    </source>
</evidence>
<keyword evidence="2" id="KW-1185">Reference proteome</keyword>
<gene>
    <name evidence="1" type="ORF">RM532_15420</name>
</gene>
<dbReference type="Gene3D" id="2.50.20.10">
    <property type="entry name" value="Lipoprotein localisation LolA/LolB/LppX"/>
    <property type="match status" value="1"/>
</dbReference>
<dbReference type="EMBL" id="JAVRIB010000028">
    <property type="protein sequence ID" value="MDT0636339.1"/>
    <property type="molecule type" value="Genomic_DNA"/>
</dbReference>
<dbReference type="RefSeq" id="WP_311654233.1">
    <property type="nucleotide sequence ID" value="NZ_JAVRIB010000028.1"/>
</dbReference>